<reference evidence="1 2" key="1">
    <citation type="submission" date="2022-03" db="EMBL/GenBank/DDBJ databases">
        <authorList>
            <person name="Jo J.-H."/>
            <person name="Im W.-T."/>
        </authorList>
    </citation>
    <scope>NUCLEOTIDE SEQUENCE [LARGE SCALE GENOMIC DNA]</scope>
    <source>
        <strain evidence="1 2">MA9</strain>
    </source>
</reference>
<protein>
    <submittedName>
        <fullName evidence="1">Uncharacterized protein</fullName>
    </submittedName>
</protein>
<gene>
    <name evidence="1" type="ORF">LZ480_17585</name>
</gene>
<dbReference type="EMBL" id="JAKZFC010000009">
    <property type="protein sequence ID" value="MCH7323686.1"/>
    <property type="molecule type" value="Genomic_DNA"/>
</dbReference>
<sequence>MILANYFCGHGGYPNAEQLLAQAIIEEVGMHYFKEAFYTPGGEDFINMR</sequence>
<accession>A0ABS9UH61</accession>
<name>A0ABS9UH61_9BACL</name>
<proteinExistence type="predicted"/>
<organism evidence="1 2">
    <name type="scientific">Solibacillus palustris</name>
    <dbReference type="NCBI Taxonomy" id="2908203"/>
    <lineage>
        <taxon>Bacteria</taxon>
        <taxon>Bacillati</taxon>
        <taxon>Bacillota</taxon>
        <taxon>Bacilli</taxon>
        <taxon>Bacillales</taxon>
        <taxon>Caryophanaceae</taxon>
        <taxon>Solibacillus</taxon>
    </lineage>
</organism>
<dbReference type="Proteomes" id="UP001316087">
    <property type="component" value="Unassembled WGS sequence"/>
</dbReference>
<dbReference type="RefSeq" id="WP_241370846.1">
    <property type="nucleotide sequence ID" value="NZ_JAKZFC010000009.1"/>
</dbReference>
<evidence type="ECO:0000313" key="1">
    <source>
        <dbReference type="EMBL" id="MCH7323686.1"/>
    </source>
</evidence>
<evidence type="ECO:0000313" key="2">
    <source>
        <dbReference type="Proteomes" id="UP001316087"/>
    </source>
</evidence>
<comment type="caution">
    <text evidence="1">The sequence shown here is derived from an EMBL/GenBank/DDBJ whole genome shotgun (WGS) entry which is preliminary data.</text>
</comment>
<keyword evidence="2" id="KW-1185">Reference proteome</keyword>